<dbReference type="Gene3D" id="3.10.180.10">
    <property type="entry name" value="2,3-Dihydroxybiphenyl 1,2-Dioxygenase, domain 1"/>
    <property type="match status" value="1"/>
</dbReference>
<dbReference type="InterPro" id="IPR053863">
    <property type="entry name" value="Glyoxy/Ble-like_N"/>
</dbReference>
<reference evidence="1 2" key="1">
    <citation type="submission" date="2016-10" db="EMBL/GenBank/DDBJ databases">
        <authorList>
            <person name="de Groot N.N."/>
        </authorList>
    </citation>
    <scope>NUCLEOTIDE SEQUENCE [LARGE SCALE GENOMIC DNA]</scope>
    <source>
        <strain evidence="1 2">CGMCC 1.5382</strain>
    </source>
</reference>
<dbReference type="AlphaFoldDB" id="A0A1G9EPI1"/>
<dbReference type="SUPFAM" id="SSF54593">
    <property type="entry name" value="Glyoxalase/Bleomycin resistance protein/Dihydroxybiphenyl dioxygenase"/>
    <property type="match status" value="1"/>
</dbReference>
<dbReference type="InterPro" id="IPR052164">
    <property type="entry name" value="Anthracycline_SecMetBiosynth"/>
</dbReference>
<protein>
    <submittedName>
        <fullName evidence="1">Uncharacterized protein</fullName>
    </submittedName>
</protein>
<dbReference type="RefSeq" id="WP_092324016.1">
    <property type="nucleotide sequence ID" value="NZ_FNFU01000013.1"/>
</dbReference>
<keyword evidence="2" id="KW-1185">Reference proteome</keyword>
<dbReference type="STRING" id="386301.SAMN05216282_11325"/>
<dbReference type="EMBL" id="FNFU01000013">
    <property type="protein sequence ID" value="SDK78092.1"/>
    <property type="molecule type" value="Genomic_DNA"/>
</dbReference>
<dbReference type="Proteomes" id="UP000198701">
    <property type="component" value="Unassembled WGS sequence"/>
</dbReference>
<dbReference type="Pfam" id="PF22677">
    <property type="entry name" value="Ble-like_N"/>
    <property type="match status" value="1"/>
</dbReference>
<dbReference type="InterPro" id="IPR029068">
    <property type="entry name" value="Glyas_Bleomycin-R_OHBP_Dase"/>
</dbReference>
<accession>A0A1G9EPI1</accession>
<dbReference type="PANTHER" id="PTHR33993:SF2">
    <property type="entry name" value="VOC DOMAIN-CONTAINING PROTEIN"/>
    <property type="match status" value="1"/>
</dbReference>
<dbReference type="OrthoDB" id="9793039at2"/>
<sequence length="125" mass="13487">MSGRVVHFEIPADDMDRAAEFYRAAFGWDIRPMPEMDYVMLLPTPISEEGVLAEAGSINGGMFKRDAKLANPIVTIDVADIDAALEKVSSLGGSTALPKQVVGEMGFAAYFTDSEGNLMGLWQNA</sequence>
<dbReference type="PROSITE" id="PS51819">
    <property type="entry name" value="VOC"/>
    <property type="match status" value="1"/>
</dbReference>
<dbReference type="CDD" id="cd07247">
    <property type="entry name" value="SgaA_N_like"/>
    <property type="match status" value="1"/>
</dbReference>
<name>A0A1G9EPI1_9MICO</name>
<dbReference type="InterPro" id="IPR037523">
    <property type="entry name" value="VOC_core"/>
</dbReference>
<organism evidence="1 2">
    <name type="scientific">Cryobacterium psychrotolerans</name>
    <dbReference type="NCBI Taxonomy" id="386301"/>
    <lineage>
        <taxon>Bacteria</taxon>
        <taxon>Bacillati</taxon>
        <taxon>Actinomycetota</taxon>
        <taxon>Actinomycetes</taxon>
        <taxon>Micrococcales</taxon>
        <taxon>Microbacteriaceae</taxon>
        <taxon>Cryobacterium</taxon>
    </lineage>
</organism>
<evidence type="ECO:0000313" key="1">
    <source>
        <dbReference type="EMBL" id="SDK78092.1"/>
    </source>
</evidence>
<proteinExistence type="predicted"/>
<dbReference type="PANTHER" id="PTHR33993">
    <property type="entry name" value="GLYOXALASE-RELATED"/>
    <property type="match status" value="1"/>
</dbReference>
<evidence type="ECO:0000313" key="2">
    <source>
        <dbReference type="Proteomes" id="UP000198701"/>
    </source>
</evidence>
<gene>
    <name evidence="1" type="ORF">SAMN05216282_11325</name>
</gene>